<dbReference type="PANTHER" id="PTHR39177">
    <property type="entry name" value="ABC TRANSPORTER PERMEASE YTRC-RELATED"/>
    <property type="match status" value="1"/>
</dbReference>
<dbReference type="InterPro" id="IPR023264">
    <property type="entry name" value="ABC_transptr_acetoin_YtrC/YtrD"/>
</dbReference>
<dbReference type="AlphaFoldDB" id="A0A841Q578"/>
<reference evidence="2 3" key="1">
    <citation type="submission" date="2020-08" db="EMBL/GenBank/DDBJ databases">
        <title>Genomic Encyclopedia of Type Strains, Phase IV (KMG-IV): sequencing the most valuable type-strain genomes for metagenomic binning, comparative biology and taxonomic classification.</title>
        <authorList>
            <person name="Goeker M."/>
        </authorList>
    </citation>
    <scope>NUCLEOTIDE SEQUENCE [LARGE SCALE GENOMIC DNA]</scope>
    <source>
        <strain evidence="2 3">DSM 19612</strain>
    </source>
</reference>
<dbReference type="EMBL" id="JACHGH010000005">
    <property type="protein sequence ID" value="MBB6453513.1"/>
    <property type="molecule type" value="Genomic_DNA"/>
</dbReference>
<accession>A0A841Q578</accession>
<dbReference type="PRINTS" id="PR02026">
    <property type="entry name" value="YTRCYTRDABC"/>
</dbReference>
<feature type="transmembrane region" description="Helical" evidence="1">
    <location>
        <begin position="152"/>
        <end position="173"/>
    </location>
</feature>
<proteinExistence type="predicted"/>
<feature type="transmembrane region" description="Helical" evidence="1">
    <location>
        <begin position="109"/>
        <end position="132"/>
    </location>
</feature>
<feature type="transmembrane region" description="Helical" evidence="1">
    <location>
        <begin position="306"/>
        <end position="324"/>
    </location>
</feature>
<evidence type="ECO:0000313" key="3">
    <source>
        <dbReference type="Proteomes" id="UP000581688"/>
    </source>
</evidence>
<dbReference type="RefSeq" id="WP_174496133.1">
    <property type="nucleotide sequence ID" value="NZ_CADDWK010000006.1"/>
</dbReference>
<gene>
    <name evidence="2" type="ORF">HNQ94_001962</name>
</gene>
<feature type="transmembrane region" description="Helical" evidence="1">
    <location>
        <begin position="275"/>
        <end position="300"/>
    </location>
</feature>
<dbReference type="Pfam" id="PF12679">
    <property type="entry name" value="ABC2_membrane_2"/>
    <property type="match status" value="1"/>
</dbReference>
<feature type="transmembrane region" description="Helical" evidence="1">
    <location>
        <begin position="230"/>
        <end position="255"/>
    </location>
</feature>
<feature type="transmembrane region" description="Helical" evidence="1">
    <location>
        <begin position="63"/>
        <end position="88"/>
    </location>
</feature>
<keyword evidence="1" id="KW-0472">Membrane</keyword>
<organism evidence="2 3">
    <name type="scientific">Salirhabdus euzebyi</name>
    <dbReference type="NCBI Taxonomy" id="394506"/>
    <lineage>
        <taxon>Bacteria</taxon>
        <taxon>Bacillati</taxon>
        <taxon>Bacillota</taxon>
        <taxon>Bacilli</taxon>
        <taxon>Bacillales</taxon>
        <taxon>Bacillaceae</taxon>
        <taxon>Salirhabdus</taxon>
    </lineage>
</organism>
<keyword evidence="1" id="KW-1133">Transmembrane helix</keyword>
<dbReference type="Proteomes" id="UP000581688">
    <property type="component" value="Unassembled WGS sequence"/>
</dbReference>
<comment type="caution">
    <text evidence="2">The sequence shown here is derived from an EMBL/GenBank/DDBJ whole genome shotgun (WGS) entry which is preliminary data.</text>
</comment>
<feature type="transmembrane region" description="Helical" evidence="1">
    <location>
        <begin position="12"/>
        <end position="31"/>
    </location>
</feature>
<dbReference type="GO" id="GO:0140359">
    <property type="term" value="F:ABC-type transporter activity"/>
    <property type="evidence" value="ECO:0007669"/>
    <property type="project" value="InterPro"/>
</dbReference>
<dbReference type="GO" id="GO:0005886">
    <property type="term" value="C:plasma membrane"/>
    <property type="evidence" value="ECO:0007669"/>
    <property type="project" value="UniProtKB-SubCell"/>
</dbReference>
<keyword evidence="1" id="KW-0812">Transmembrane</keyword>
<feature type="transmembrane region" description="Helical" evidence="1">
    <location>
        <begin position="185"/>
        <end position="210"/>
    </location>
</feature>
<evidence type="ECO:0000256" key="1">
    <source>
        <dbReference type="SAM" id="Phobius"/>
    </source>
</evidence>
<sequence length="332" mass="37888">MLPKALWKKEWKHVSLIAWGILIIFLLEYPFKASMKIEEWKEEREHYVLDWEWNNFLIHQMEYSFTASVFTVFAVVLIIVLAGILIGLERSSKRHDFSLALPFSKRSMFLTKWVLGFATILFSYTVSFWLGYLVLLRSEYGYVLTELDVTTIFFAPLAAYFVIFSLAMLIGTIAGDMRSQVTLSFIFLFFAQGFSIILLHFLATHGLIYFDYVLPPFLQDIFWPTYLTSMNIAIADLIYPIIGGVIFFIVGMLLFEKAPAEHSGEFLVFRSLHPIFAFGILISSALAGGLLMTTMISFGFTGGINVLSYWIGAIVAGGFSWIIIKRLLQISK</sequence>
<keyword evidence="3" id="KW-1185">Reference proteome</keyword>
<dbReference type="InterPro" id="IPR053046">
    <property type="entry name" value="ABC-5_transporter"/>
</dbReference>
<name>A0A841Q578_9BACI</name>
<evidence type="ECO:0000313" key="2">
    <source>
        <dbReference type="EMBL" id="MBB6453513.1"/>
    </source>
</evidence>
<dbReference type="PANTHER" id="PTHR39177:SF1">
    <property type="entry name" value="ABC TRANSPORTER PERMEASE YTRC-RELATED"/>
    <property type="match status" value="1"/>
</dbReference>
<protein>
    <submittedName>
        <fullName evidence="2">ABC-2 type transport system permease protein</fullName>
    </submittedName>
</protein>